<dbReference type="InterPro" id="IPR054688">
    <property type="entry name" value="CD1247_N"/>
</dbReference>
<organism evidence="2 3">
    <name type="scientific">Sulfobacillus acidophilus (strain ATCC 700253 / DSM 10332 / NAL)</name>
    <dbReference type="NCBI Taxonomy" id="679936"/>
    <lineage>
        <taxon>Bacteria</taxon>
        <taxon>Bacillati</taxon>
        <taxon>Bacillota</taxon>
        <taxon>Clostridia</taxon>
        <taxon>Eubacteriales</taxon>
        <taxon>Clostridiales Family XVII. Incertae Sedis</taxon>
        <taxon>Sulfobacillus</taxon>
    </lineage>
</organism>
<accession>G8TYD7</accession>
<dbReference type="NCBIfam" id="NF045650">
    <property type="entry name" value="CD1247_Nterm"/>
    <property type="match status" value="1"/>
</dbReference>
<evidence type="ECO:0000313" key="3">
    <source>
        <dbReference type="Proteomes" id="UP000005439"/>
    </source>
</evidence>
<evidence type="ECO:0000256" key="1">
    <source>
        <dbReference type="SAM" id="Coils"/>
    </source>
</evidence>
<dbReference type="PATRIC" id="fig|679936.5.peg.1672"/>
<sequence length="161" mass="18595">MAELRRRISQLANLADRYDIRERGREGQLLADVVEVLRELSLDIEEVQANQWELAQYVEEIDSDLLSLEEDIFTPDEDGFDEEDDDPSFSGKTRTDGINYIQLECPVCELESSFNEQLFHQDGIQLTCPHCGNVVFDSDEDYLVLEDDDEDEESPSLKSRR</sequence>
<dbReference type="EMBL" id="CP003179">
    <property type="protein sequence ID" value="AEW05101.1"/>
    <property type="molecule type" value="Genomic_DNA"/>
</dbReference>
<feature type="coiled-coil region" evidence="1">
    <location>
        <begin position="1"/>
        <end position="50"/>
    </location>
</feature>
<dbReference type="HOGENOM" id="CLU_120403_0_0_9"/>
<dbReference type="STRING" id="679936.Sulac_1604"/>
<keyword evidence="1" id="KW-0175">Coiled coil</keyword>
<dbReference type="AlphaFoldDB" id="G8TYD7"/>
<name>G8TYD7_SULAD</name>
<proteinExistence type="predicted"/>
<reference evidence="3" key="1">
    <citation type="submission" date="2011-12" db="EMBL/GenBank/DDBJ databases">
        <title>The complete genome of chromosome of Sulfobacillus acidophilus DSM 10332.</title>
        <authorList>
            <person name="Lucas S."/>
            <person name="Han J."/>
            <person name="Lapidus A."/>
            <person name="Bruce D."/>
            <person name="Goodwin L."/>
            <person name="Pitluck S."/>
            <person name="Peters L."/>
            <person name="Kyrpides N."/>
            <person name="Mavromatis K."/>
            <person name="Ivanova N."/>
            <person name="Mikhailova N."/>
            <person name="Chertkov O."/>
            <person name="Saunders E."/>
            <person name="Detter J.C."/>
            <person name="Tapia R."/>
            <person name="Han C."/>
            <person name="Land M."/>
            <person name="Hauser L."/>
            <person name="Markowitz V."/>
            <person name="Cheng J.-F."/>
            <person name="Hugenholtz P."/>
            <person name="Woyke T."/>
            <person name="Wu D."/>
            <person name="Pukall R."/>
            <person name="Gehrich-Schroeter G."/>
            <person name="Schneider S."/>
            <person name="Klenk H.-P."/>
            <person name="Eisen J.A."/>
        </authorList>
    </citation>
    <scope>NUCLEOTIDE SEQUENCE [LARGE SCALE GENOMIC DNA]</scope>
    <source>
        <strain evidence="3">ATCC 700253 / DSM 10332 / NAL</strain>
    </source>
</reference>
<gene>
    <name evidence="2" type="ordered locus">Sulac_1604</name>
</gene>
<dbReference type="KEGG" id="sap:Sulac_1604"/>
<evidence type="ECO:0008006" key="4">
    <source>
        <dbReference type="Google" id="ProtNLM"/>
    </source>
</evidence>
<reference evidence="2 3" key="2">
    <citation type="journal article" date="2012" name="Stand. Genomic Sci.">
        <title>Complete genome sequence of the moderately thermophilic mineral-sulfide-oxidizing firmicute Sulfobacillus acidophilus type strain (NAL(T)).</title>
        <authorList>
            <person name="Anderson I."/>
            <person name="Chertkov O."/>
            <person name="Chen A."/>
            <person name="Saunders E."/>
            <person name="Lapidus A."/>
            <person name="Nolan M."/>
            <person name="Lucas S."/>
            <person name="Hammon N."/>
            <person name="Deshpande S."/>
            <person name="Cheng J.F."/>
            <person name="Han C."/>
            <person name="Tapia R."/>
            <person name="Goodwin L.A."/>
            <person name="Pitluck S."/>
            <person name="Liolios K."/>
            <person name="Pagani I."/>
            <person name="Ivanova N."/>
            <person name="Mikhailova N."/>
            <person name="Pati A."/>
            <person name="Palaniappan K."/>
            <person name="Land M."/>
            <person name="Pan C."/>
            <person name="Rohde M."/>
            <person name="Pukall R."/>
            <person name="Goker M."/>
            <person name="Detter J.C."/>
            <person name="Woyke T."/>
            <person name="Bristow J."/>
            <person name="Eisen J.A."/>
            <person name="Markowitz V."/>
            <person name="Hugenholtz P."/>
            <person name="Kyrpides N.C."/>
            <person name="Klenk H.P."/>
            <person name="Mavromatis K."/>
        </authorList>
    </citation>
    <scope>NUCLEOTIDE SEQUENCE [LARGE SCALE GENOMIC DNA]</scope>
    <source>
        <strain evidence="3">ATCC 700253 / DSM 10332 / NAL</strain>
    </source>
</reference>
<evidence type="ECO:0000313" key="2">
    <source>
        <dbReference type="EMBL" id="AEW05101.1"/>
    </source>
</evidence>
<keyword evidence="3" id="KW-1185">Reference proteome</keyword>
<dbReference type="Proteomes" id="UP000005439">
    <property type="component" value="Chromosome"/>
</dbReference>
<protein>
    <recommendedName>
        <fullName evidence="4">AraC family transcriptional regulator</fullName>
    </recommendedName>
</protein>